<keyword evidence="2" id="KW-0732">Signal</keyword>
<evidence type="ECO:0000256" key="5">
    <source>
        <dbReference type="SAM" id="Phobius"/>
    </source>
</evidence>
<protein>
    <recommendedName>
        <fullName evidence="7">Penicillin amidase</fullName>
    </recommendedName>
</protein>
<sequence>MLKNRYYASFAIITAILFIVYTLIKPIYHAPINEELFRDYSVTIYRDNWGVPHIFGIKDKDTAYGLAFAHAEDDFKTIQNIILASKGRLAQEHGKVGAGNDYMVQLLKIEKVVDDNINQVSKEVRDICDGYADGLNHYAYNNPDQVIRGLFPVSGKDIIAGFVHRMPLMFGLDNILTDLASNKKPYLAANLDSQEKNQFEQKLLGSNVVAVSPARSADGHTRIAINSHQPWTGPVAWYEAHLKSEEGLDIVGGLFPGSPVVFLGHNRNLGWSHTVNRPDLIDVYELQMHPDEKNKYLFQGRWEILKEKKAIIPVKLWGPFSWKFSKEILWSVHGPVVKNDHGYFAVRYAGYGEVRHVEQWFKMNKSRNLKEFNEAMSMLALPMFNTLYADKNGNLFYVYNALLPIRGTDAYNWSGIIPGSTGRALWRGYFSYDDLPKVLNPKSGFLQNCNSTPFLSTTGYDNPDKSFFPKNLGIELFQTNRALRMHETYGADKSITRDEFYQYKFDTKYSKKSVMAVNLIKFLNEAVSNDPDIIEALSILKNWDLDTDSTNTAMHLAYDAIRPHFDPNKYNYNYSEIMSRLESAVKWSIKYYGTLDVKWGDILRLKRGKTDLPLSGGPDIVRAIYSKKHDDIRIASAGDCYFQIVEWDKEGNVSANSIHQFGSSTLDSSSIHYDDQAKLFASHKMKPVFMDLEDIKLNLEKAYKPGDNK</sequence>
<dbReference type="AlphaFoldDB" id="A0A381VKI9"/>
<evidence type="ECO:0000256" key="2">
    <source>
        <dbReference type="ARBA" id="ARBA00022729"/>
    </source>
</evidence>
<dbReference type="InterPro" id="IPR023343">
    <property type="entry name" value="Penicillin_amidase_dom1"/>
</dbReference>
<dbReference type="InterPro" id="IPR029055">
    <property type="entry name" value="Ntn_hydrolases_N"/>
</dbReference>
<keyword evidence="5" id="KW-0472">Membrane</keyword>
<dbReference type="InterPro" id="IPR002692">
    <property type="entry name" value="S45"/>
</dbReference>
<dbReference type="GO" id="GO:0017000">
    <property type="term" value="P:antibiotic biosynthetic process"/>
    <property type="evidence" value="ECO:0007669"/>
    <property type="project" value="InterPro"/>
</dbReference>
<dbReference type="InterPro" id="IPR043146">
    <property type="entry name" value="Penicillin_amidase_N_B-knob"/>
</dbReference>
<evidence type="ECO:0008006" key="7">
    <source>
        <dbReference type="Google" id="ProtNLM"/>
    </source>
</evidence>
<dbReference type="PANTHER" id="PTHR34218">
    <property type="entry name" value="PEPTIDASE S45 PENICILLIN AMIDASE"/>
    <property type="match status" value="1"/>
</dbReference>
<keyword evidence="5" id="KW-1133">Transmembrane helix</keyword>
<accession>A0A381VKI9</accession>
<dbReference type="Gene3D" id="2.30.120.10">
    <property type="match status" value="1"/>
</dbReference>
<organism evidence="6">
    <name type="scientific">marine metagenome</name>
    <dbReference type="NCBI Taxonomy" id="408172"/>
    <lineage>
        <taxon>unclassified sequences</taxon>
        <taxon>metagenomes</taxon>
        <taxon>ecological metagenomes</taxon>
    </lineage>
</organism>
<dbReference type="InterPro" id="IPR043147">
    <property type="entry name" value="Penicillin_amidase_A-knob"/>
</dbReference>
<evidence type="ECO:0000256" key="4">
    <source>
        <dbReference type="ARBA" id="ARBA00023145"/>
    </source>
</evidence>
<comment type="similarity">
    <text evidence="1">Belongs to the peptidase S45 family.</text>
</comment>
<dbReference type="Gene3D" id="1.10.439.10">
    <property type="entry name" value="Penicillin Amidohydrolase, domain 1"/>
    <property type="match status" value="1"/>
</dbReference>
<keyword evidence="4" id="KW-0865">Zymogen</keyword>
<reference evidence="6" key="1">
    <citation type="submission" date="2018-05" db="EMBL/GenBank/DDBJ databases">
        <authorList>
            <person name="Lanie J.A."/>
            <person name="Ng W.-L."/>
            <person name="Kazmierczak K.M."/>
            <person name="Andrzejewski T.M."/>
            <person name="Davidsen T.M."/>
            <person name="Wayne K.J."/>
            <person name="Tettelin H."/>
            <person name="Glass J.I."/>
            <person name="Rusch D."/>
            <person name="Podicherti R."/>
            <person name="Tsui H.-C.T."/>
            <person name="Winkler M.E."/>
        </authorList>
    </citation>
    <scope>NUCLEOTIDE SEQUENCE</scope>
</reference>
<dbReference type="Gene3D" id="3.60.20.10">
    <property type="entry name" value="Glutamine Phosphoribosylpyrophosphate, subunit 1, domain 1"/>
    <property type="match status" value="1"/>
</dbReference>
<keyword evidence="5" id="KW-0812">Transmembrane</keyword>
<proteinExistence type="inferred from homology"/>
<evidence type="ECO:0000313" key="6">
    <source>
        <dbReference type="EMBL" id="SVA40856.1"/>
    </source>
</evidence>
<dbReference type="EMBL" id="UINC01009095">
    <property type="protein sequence ID" value="SVA40856.1"/>
    <property type="molecule type" value="Genomic_DNA"/>
</dbReference>
<name>A0A381VKI9_9ZZZZ</name>
<dbReference type="InterPro" id="IPR014395">
    <property type="entry name" value="Pen/GL7ACA/AHL_acylase"/>
</dbReference>
<feature type="transmembrane region" description="Helical" evidence="5">
    <location>
        <begin position="7"/>
        <end position="24"/>
    </location>
</feature>
<dbReference type="SUPFAM" id="SSF56235">
    <property type="entry name" value="N-terminal nucleophile aminohydrolases (Ntn hydrolases)"/>
    <property type="match status" value="1"/>
</dbReference>
<evidence type="ECO:0000256" key="1">
    <source>
        <dbReference type="ARBA" id="ARBA00006586"/>
    </source>
</evidence>
<dbReference type="GO" id="GO:0016811">
    <property type="term" value="F:hydrolase activity, acting on carbon-nitrogen (but not peptide) bonds, in linear amides"/>
    <property type="evidence" value="ECO:0007669"/>
    <property type="project" value="InterPro"/>
</dbReference>
<evidence type="ECO:0000256" key="3">
    <source>
        <dbReference type="ARBA" id="ARBA00022801"/>
    </source>
</evidence>
<dbReference type="PANTHER" id="PTHR34218:SF3">
    <property type="entry name" value="ACYL-HOMOSERINE LACTONE ACYLASE PVDQ"/>
    <property type="match status" value="1"/>
</dbReference>
<dbReference type="CDD" id="cd01936">
    <property type="entry name" value="Ntn_CA"/>
    <property type="match status" value="1"/>
</dbReference>
<keyword evidence="3" id="KW-0378">Hydrolase</keyword>
<dbReference type="Pfam" id="PF01804">
    <property type="entry name" value="Penicil_amidase"/>
    <property type="match status" value="1"/>
</dbReference>
<dbReference type="Gene3D" id="1.10.1400.10">
    <property type="match status" value="1"/>
</dbReference>
<dbReference type="PIRSF" id="PIRSF001227">
    <property type="entry name" value="Pen_acylase"/>
    <property type="match status" value="1"/>
</dbReference>
<gene>
    <name evidence="6" type="ORF">METZ01_LOCUS93710</name>
</gene>